<protein>
    <recommendedName>
        <fullName evidence="10">Type II secretion system protein M</fullName>
        <shortName evidence="10">T2SS protein M</shortName>
    </recommendedName>
    <alternativeName>
        <fullName evidence="10">General secretion pathway protein M</fullName>
    </alternativeName>
</protein>
<dbReference type="EMBL" id="DMND01000247">
    <property type="protein sequence ID" value="HAN29674.1"/>
    <property type="molecule type" value="Genomic_DNA"/>
</dbReference>
<dbReference type="GO" id="GO:0015628">
    <property type="term" value="P:protein secretion by the type II secretion system"/>
    <property type="evidence" value="ECO:0007669"/>
    <property type="project" value="InterPro"/>
</dbReference>
<keyword evidence="6" id="KW-0812">Transmembrane</keyword>
<comment type="caution">
    <text evidence="11">The sequence shown here is derived from an EMBL/GenBank/DDBJ whole genome shotgun (WGS) entry which is preliminary data.</text>
</comment>
<keyword evidence="7 10" id="KW-0653">Protein transport</keyword>
<dbReference type="InterPro" id="IPR023229">
    <property type="entry name" value="T2SS_M_periplasmic_sf"/>
</dbReference>
<evidence type="ECO:0000256" key="9">
    <source>
        <dbReference type="ARBA" id="ARBA00023136"/>
    </source>
</evidence>
<keyword evidence="3 10" id="KW-0813">Transport</keyword>
<evidence type="ECO:0000256" key="3">
    <source>
        <dbReference type="ARBA" id="ARBA00022448"/>
    </source>
</evidence>
<evidence type="ECO:0000256" key="5">
    <source>
        <dbReference type="ARBA" id="ARBA00022519"/>
    </source>
</evidence>
<keyword evidence="9 10" id="KW-0472">Membrane</keyword>
<dbReference type="Gene3D" id="3.30.1360.100">
    <property type="entry name" value="General secretion pathway protein M, EpsM"/>
    <property type="match status" value="1"/>
</dbReference>
<dbReference type="Proteomes" id="UP000259273">
    <property type="component" value="Unassembled WGS sequence"/>
</dbReference>
<keyword evidence="4 10" id="KW-1003">Cell membrane</keyword>
<evidence type="ECO:0000256" key="10">
    <source>
        <dbReference type="PIRNR" id="PIRNR006291"/>
    </source>
</evidence>
<dbReference type="PIRSF" id="PIRSF006291">
    <property type="entry name" value="GspM"/>
    <property type="match status" value="1"/>
</dbReference>
<evidence type="ECO:0000256" key="2">
    <source>
        <dbReference type="ARBA" id="ARBA00010637"/>
    </source>
</evidence>
<comment type="similarity">
    <text evidence="2 10">Belongs to the GSP M family.</text>
</comment>
<evidence type="ECO:0000256" key="7">
    <source>
        <dbReference type="ARBA" id="ARBA00022927"/>
    </source>
</evidence>
<evidence type="ECO:0000256" key="8">
    <source>
        <dbReference type="ARBA" id="ARBA00022989"/>
    </source>
</evidence>
<evidence type="ECO:0000256" key="6">
    <source>
        <dbReference type="ARBA" id="ARBA00022692"/>
    </source>
</evidence>
<comment type="function">
    <text evidence="10">Inner membrane component of the type II secretion system required for the energy-dependent secretion of extracellular factors such as proteases and toxins from the periplasm.</text>
</comment>
<evidence type="ECO:0000256" key="4">
    <source>
        <dbReference type="ARBA" id="ARBA00022475"/>
    </source>
</evidence>
<dbReference type="GO" id="GO:0005886">
    <property type="term" value="C:plasma membrane"/>
    <property type="evidence" value="ECO:0007669"/>
    <property type="project" value="UniProtKB-SubCell"/>
</dbReference>
<dbReference type="Pfam" id="PF04612">
    <property type="entry name" value="T2SSM"/>
    <property type="match status" value="1"/>
</dbReference>
<sequence length="156" mass="16885">MKAWWVRLTVREQSSVLVLAVAVVVWLLWVALWSPVAAKRDRMVEQNSATAETLVRVDALSALVLQAREGSTPARSGSNLAAVVNQSTARYGLSVSRLQPGARGDLQVRLENARFADLAAWLHQLEMREGLVFAEVAITQAGSAGLVNATVRIGQP</sequence>
<evidence type="ECO:0000313" key="11">
    <source>
        <dbReference type="EMBL" id="HAN29674.1"/>
    </source>
</evidence>
<organism evidence="11 12">
    <name type="scientific">Haliea salexigens</name>
    <dbReference type="NCBI Taxonomy" id="287487"/>
    <lineage>
        <taxon>Bacteria</taxon>
        <taxon>Pseudomonadati</taxon>
        <taxon>Pseudomonadota</taxon>
        <taxon>Gammaproteobacteria</taxon>
        <taxon>Cellvibrionales</taxon>
        <taxon>Halieaceae</taxon>
        <taxon>Haliea</taxon>
    </lineage>
</organism>
<name>A0A3C1KTN8_9GAMM</name>
<proteinExistence type="inferred from homology"/>
<dbReference type="SUPFAM" id="SSF103054">
    <property type="entry name" value="General secretion pathway protein M, EpsM"/>
    <property type="match status" value="1"/>
</dbReference>
<dbReference type="AlphaFoldDB" id="A0A3C1KTN8"/>
<evidence type="ECO:0000256" key="1">
    <source>
        <dbReference type="ARBA" id="ARBA00004377"/>
    </source>
</evidence>
<keyword evidence="8" id="KW-1133">Transmembrane helix</keyword>
<comment type="subcellular location">
    <subcellularLocation>
        <location evidence="1">Cell inner membrane</location>
        <topology evidence="1">Single-pass membrane protein</topology>
    </subcellularLocation>
</comment>
<keyword evidence="5 10" id="KW-0997">Cell inner membrane</keyword>
<evidence type="ECO:0000313" key="12">
    <source>
        <dbReference type="Proteomes" id="UP000259273"/>
    </source>
</evidence>
<dbReference type="InterPro" id="IPR007690">
    <property type="entry name" value="T2SS_GspM"/>
</dbReference>
<dbReference type="GO" id="GO:0015627">
    <property type="term" value="C:type II protein secretion system complex"/>
    <property type="evidence" value="ECO:0007669"/>
    <property type="project" value="InterPro"/>
</dbReference>
<dbReference type="STRING" id="1121937.GCA_000423125_01067"/>
<reference evidence="11 12" key="1">
    <citation type="journal article" date="2018" name="Nat. Biotechnol.">
        <title>A standardized bacterial taxonomy based on genome phylogeny substantially revises the tree of life.</title>
        <authorList>
            <person name="Parks D.H."/>
            <person name="Chuvochina M."/>
            <person name="Waite D.W."/>
            <person name="Rinke C."/>
            <person name="Skarshewski A."/>
            <person name="Chaumeil P.A."/>
            <person name="Hugenholtz P."/>
        </authorList>
    </citation>
    <scope>NUCLEOTIDE SEQUENCE [LARGE SCALE GENOMIC DNA]</scope>
    <source>
        <strain evidence="11">UBA9158</strain>
    </source>
</reference>
<gene>
    <name evidence="11" type="ORF">DCP75_18495</name>
</gene>
<accession>A0A3C1KTN8</accession>